<sequence>MFIEPNSPLRAMFYESAAYECLSEEFVVAYVHWREEIDNLGQYVDWSDEIVDQVRSGLRSLDRLFSDAFDARCVNLEVVQQILDEMKTKKFSEYTFAAEKLQKFFPVQEEGKSPETDASPDELRTLIEMLKQKVVSDYHKILQYVFDHEQALDVQFASTPDEEREVIIELITSVFTAEPAAQSALSWLKNIRQEQPDFYGRSLLWHEICRALLDVLVERPSIAMLPILEPVLSITESLDTDPHWYYQALTELFVWAEGDEKKLRSTMQYIPANHTCCALKCWLCRFKGDCEDPDSLSVELTLMNLYMTSADFRTEYQILRTEIEKADCFKGPTQYVEILRLAESLGDVSPGAVWSEFVKIHPDSDIAYDRHVWEGAGLDPALLAPASLQYERDKAAPDEVLGAMRWIKRYNACDPADATIIQPIFQHHFQLRNDGRQSWLLSTTLVEWIMRENAVELYLDQNDLRAFTAECERRLHQLRTQIREADDYCEMDAPFAEAYITGIQRGWFKALKPVLLAFRAITVRCINPDLDTYSWNNETSFAGSFYQIPRIVSFIIHNAAKHDDESLHDLRRELARELISKLKPIKGDPSQRSLSKPKHAVPGFDPAVNEPDPIWRAGYLHALADLGIKQPGKGQSITPVIKKVSDHDRSPLVRETAKQTYARLNNLKSGWQSGSHKRLLFHAWWWLRQAHLLSLELEINEKEANRIRNTEFR</sequence>
<dbReference type="HOGENOM" id="CLU_387273_0_0_12"/>
<dbReference type="EMBL" id="CP003282">
    <property type="protein sequence ID" value="AFG36974.1"/>
    <property type="molecule type" value="Genomic_DNA"/>
</dbReference>
<name>H9UHI1_SPIAZ</name>
<dbReference type="STRING" id="889378.Spiaf_0884"/>
<keyword evidence="2" id="KW-1185">Reference proteome</keyword>
<gene>
    <name evidence="1" type="ordered locus">Spiaf_0884</name>
</gene>
<dbReference type="PATRIC" id="fig|889378.3.peg.882"/>
<protein>
    <submittedName>
        <fullName evidence="1">Uncharacterized protein</fullName>
    </submittedName>
</protein>
<accession>H9UHI1</accession>
<organism evidence="1 2">
    <name type="scientific">Spirochaeta africana (strain ATCC 700263 / DSM 8902 / Z-7692)</name>
    <dbReference type="NCBI Taxonomy" id="889378"/>
    <lineage>
        <taxon>Bacteria</taxon>
        <taxon>Pseudomonadati</taxon>
        <taxon>Spirochaetota</taxon>
        <taxon>Spirochaetia</taxon>
        <taxon>Spirochaetales</taxon>
        <taxon>Spirochaetaceae</taxon>
        <taxon>Spirochaeta</taxon>
    </lineage>
</organism>
<dbReference type="OrthoDB" id="371365at2"/>
<dbReference type="KEGG" id="sfc:Spiaf_0884"/>
<dbReference type="eggNOG" id="ENOG5033NCP">
    <property type="taxonomic scope" value="Bacteria"/>
</dbReference>
<evidence type="ECO:0000313" key="1">
    <source>
        <dbReference type="EMBL" id="AFG36974.1"/>
    </source>
</evidence>
<dbReference type="RefSeq" id="WP_014454969.1">
    <property type="nucleotide sequence ID" value="NC_017098.1"/>
</dbReference>
<dbReference type="AlphaFoldDB" id="H9UHI1"/>
<dbReference type="Proteomes" id="UP000007383">
    <property type="component" value="Chromosome"/>
</dbReference>
<evidence type="ECO:0000313" key="2">
    <source>
        <dbReference type="Proteomes" id="UP000007383"/>
    </source>
</evidence>
<proteinExistence type="predicted"/>
<reference evidence="2" key="1">
    <citation type="journal article" date="2013" name="Stand. Genomic Sci.">
        <title>Complete genome sequence of the halophilic bacterium Spirochaeta africana type strain (Z-7692(T)) from the alkaline Lake Magadi in the East African Rift.</title>
        <authorList>
            <person name="Liolos K."/>
            <person name="Abt B."/>
            <person name="Scheuner C."/>
            <person name="Teshima H."/>
            <person name="Held B."/>
            <person name="Lapidus A."/>
            <person name="Nolan M."/>
            <person name="Lucas S."/>
            <person name="Deshpande S."/>
            <person name="Cheng J.F."/>
            <person name="Tapia R."/>
            <person name="Goodwin L.A."/>
            <person name="Pitluck S."/>
            <person name="Pagani I."/>
            <person name="Ivanova N."/>
            <person name="Mavromatis K."/>
            <person name="Mikhailova N."/>
            <person name="Huntemann M."/>
            <person name="Pati A."/>
            <person name="Chen A."/>
            <person name="Palaniappan K."/>
            <person name="Land M."/>
            <person name="Rohde M."/>
            <person name="Tindall B.J."/>
            <person name="Detter J.C."/>
            <person name="Goker M."/>
            <person name="Bristow J."/>
            <person name="Eisen J.A."/>
            <person name="Markowitz V."/>
            <person name="Hugenholtz P."/>
            <person name="Woyke T."/>
            <person name="Klenk H.P."/>
            <person name="Kyrpides N.C."/>
        </authorList>
    </citation>
    <scope>NUCLEOTIDE SEQUENCE</scope>
    <source>
        <strain evidence="2">ATCC 700263 / DSM 8902 / Z-7692</strain>
    </source>
</reference>